<accession>A0A194QVY7</accession>
<dbReference type="PROSITE" id="PS00107">
    <property type="entry name" value="PROTEIN_KINASE_ATP"/>
    <property type="match status" value="1"/>
</dbReference>
<evidence type="ECO:0000313" key="12">
    <source>
        <dbReference type="Proteomes" id="UP000053240"/>
    </source>
</evidence>
<feature type="domain" description="Protein kinase" evidence="10">
    <location>
        <begin position="244"/>
        <end position="561"/>
    </location>
</feature>
<organism evidence="11 12">
    <name type="scientific">Papilio machaon</name>
    <name type="common">Old World swallowtail butterfly</name>
    <dbReference type="NCBI Taxonomy" id="76193"/>
    <lineage>
        <taxon>Eukaryota</taxon>
        <taxon>Metazoa</taxon>
        <taxon>Ecdysozoa</taxon>
        <taxon>Arthropoda</taxon>
        <taxon>Hexapoda</taxon>
        <taxon>Insecta</taxon>
        <taxon>Pterygota</taxon>
        <taxon>Neoptera</taxon>
        <taxon>Endopterygota</taxon>
        <taxon>Lepidoptera</taxon>
        <taxon>Glossata</taxon>
        <taxon>Ditrysia</taxon>
        <taxon>Papilionoidea</taxon>
        <taxon>Papilionidae</taxon>
        <taxon>Papilioninae</taxon>
        <taxon>Papilio</taxon>
    </lineage>
</organism>
<keyword evidence="3" id="KW-0808">Transferase</keyword>
<name>A0A194QVY7_PAPMA</name>
<dbReference type="Gene3D" id="1.10.510.10">
    <property type="entry name" value="Transferase(Phosphotransferase) domain 1"/>
    <property type="match status" value="1"/>
</dbReference>
<dbReference type="PROSITE" id="PS00108">
    <property type="entry name" value="PROTEIN_KINASE_ST"/>
    <property type="match status" value="1"/>
</dbReference>
<dbReference type="GO" id="GO:0004674">
    <property type="term" value="F:protein serine/threonine kinase activity"/>
    <property type="evidence" value="ECO:0007669"/>
    <property type="project" value="UniProtKB-KW"/>
</dbReference>
<evidence type="ECO:0000256" key="9">
    <source>
        <dbReference type="SAM" id="MobiDB-lite"/>
    </source>
</evidence>
<feature type="binding site" evidence="8">
    <location>
        <position position="274"/>
    </location>
    <ligand>
        <name>ATP</name>
        <dbReference type="ChEBI" id="CHEBI:30616"/>
    </ligand>
</feature>
<comment type="similarity">
    <text evidence="7">Belongs to the protein kinase superfamily. CMGC Ser/Thr protein kinase family.</text>
</comment>
<evidence type="ECO:0000256" key="6">
    <source>
        <dbReference type="ARBA" id="ARBA00022840"/>
    </source>
</evidence>
<evidence type="ECO:0000256" key="8">
    <source>
        <dbReference type="PROSITE-ProRule" id="PRU10141"/>
    </source>
</evidence>
<dbReference type="Gene3D" id="3.30.200.20">
    <property type="entry name" value="Phosphorylase Kinase, domain 1"/>
    <property type="match status" value="1"/>
</dbReference>
<keyword evidence="6 8" id="KW-0067">ATP-binding</keyword>
<evidence type="ECO:0000256" key="5">
    <source>
        <dbReference type="ARBA" id="ARBA00022777"/>
    </source>
</evidence>
<feature type="compositionally biased region" description="Basic and acidic residues" evidence="9">
    <location>
        <begin position="17"/>
        <end position="40"/>
    </location>
</feature>
<protein>
    <recommendedName>
        <fullName evidence="1">non-specific serine/threonine protein kinase</fullName>
        <ecNumber evidence="1">2.7.11.1</ecNumber>
    </recommendedName>
</protein>
<dbReference type="EC" id="2.7.11.1" evidence="1"/>
<dbReference type="Proteomes" id="UP000053240">
    <property type="component" value="Unassembled WGS sequence"/>
</dbReference>
<dbReference type="InterPro" id="IPR011009">
    <property type="entry name" value="Kinase-like_dom_sf"/>
</dbReference>
<dbReference type="InterPro" id="IPR000719">
    <property type="entry name" value="Prot_kinase_dom"/>
</dbReference>
<keyword evidence="12" id="KW-1185">Reference proteome</keyword>
<dbReference type="STRING" id="76193.A0A194QVY7"/>
<sequence>MAECNRTNYRKSNHKSSRSDRKIESVMEHGKKTKVKHTDSRTPPLPIMEDFSMEELLKKRNLLCANLEKYKTYSFNETKILKNSNERKRKQINRDKRDNKSKNYNADTKSIKESSPEYNQEGIHSSESEDEEYIIEQRRKQRKQLLDHLNNSQNIINIEEDSNIQNTSQVDCEVENNDTANSIKSTVKEITDMFSEKDEFPKNKDPEVIIQDNNDKNAELADNWDDEEGYYKARVGDCINNNRYTVKSILGQGVFANVVRAQDHTFKGNEVAIKIIRNNELMQKTGLKEMAILKEINDNDPDDKYHCVKLLRNFIHKGHLCLVLEPFYMDMRSLLKKYGKHNGISLKALMIYTRQLFLALKLLSKIGVIHADIKPDNILVNENKNVLKLCDFGSAAKVNENEPTPYLVSRFYRAPEIILGIPYSYGIDIWSTACTVYEMATNNILFTGGSNNKMLKCFMDLKGKIPSKLLRRSKFKDQHFNYKNNFLLRKKDKVTEREKVVEMNHIVICRDLQRDLKQYFKKLTSSEEKKVVQLKDLLDKMLMLDDKQRLSVTDGLKHSFIQVQI</sequence>
<evidence type="ECO:0000256" key="2">
    <source>
        <dbReference type="ARBA" id="ARBA00022527"/>
    </source>
</evidence>
<dbReference type="PANTHER" id="PTHR24058:SF103">
    <property type="entry name" value="SERINE_THREONINE-PROTEIN KINASE PRP4 HOMOLOG"/>
    <property type="match status" value="1"/>
</dbReference>
<keyword evidence="4 8" id="KW-0547">Nucleotide-binding</keyword>
<dbReference type="PANTHER" id="PTHR24058">
    <property type="entry name" value="DUAL SPECIFICITY PROTEIN KINASE"/>
    <property type="match status" value="1"/>
</dbReference>
<dbReference type="InParanoid" id="A0A194QVY7"/>
<dbReference type="EMBL" id="KQ461073">
    <property type="protein sequence ID" value="KPJ09698.1"/>
    <property type="molecule type" value="Genomic_DNA"/>
</dbReference>
<dbReference type="SUPFAM" id="SSF56112">
    <property type="entry name" value="Protein kinase-like (PK-like)"/>
    <property type="match status" value="1"/>
</dbReference>
<feature type="region of interest" description="Disordered" evidence="9">
    <location>
        <begin position="84"/>
        <end position="131"/>
    </location>
</feature>
<evidence type="ECO:0000313" key="11">
    <source>
        <dbReference type="EMBL" id="KPJ09698.1"/>
    </source>
</evidence>
<feature type="region of interest" description="Disordered" evidence="9">
    <location>
        <begin position="1"/>
        <end position="46"/>
    </location>
</feature>
<keyword evidence="2" id="KW-0723">Serine/threonine-protein kinase</keyword>
<dbReference type="InterPro" id="IPR017441">
    <property type="entry name" value="Protein_kinase_ATP_BS"/>
</dbReference>
<evidence type="ECO:0000256" key="3">
    <source>
        <dbReference type="ARBA" id="ARBA00022679"/>
    </source>
</evidence>
<evidence type="ECO:0000256" key="7">
    <source>
        <dbReference type="ARBA" id="ARBA00023596"/>
    </source>
</evidence>
<reference evidence="11 12" key="1">
    <citation type="journal article" date="2015" name="Nat. Commun.">
        <title>Outbred genome sequencing and CRISPR/Cas9 gene editing in butterflies.</title>
        <authorList>
            <person name="Li X."/>
            <person name="Fan D."/>
            <person name="Zhang W."/>
            <person name="Liu G."/>
            <person name="Zhang L."/>
            <person name="Zhao L."/>
            <person name="Fang X."/>
            <person name="Chen L."/>
            <person name="Dong Y."/>
            <person name="Chen Y."/>
            <person name="Ding Y."/>
            <person name="Zhao R."/>
            <person name="Feng M."/>
            <person name="Zhu Y."/>
            <person name="Feng Y."/>
            <person name="Jiang X."/>
            <person name="Zhu D."/>
            <person name="Xiang H."/>
            <person name="Feng X."/>
            <person name="Li S."/>
            <person name="Wang J."/>
            <person name="Zhang G."/>
            <person name="Kronforst M.R."/>
            <person name="Wang W."/>
        </authorList>
    </citation>
    <scope>NUCLEOTIDE SEQUENCE [LARGE SCALE GENOMIC DNA]</scope>
    <source>
        <strain evidence="11">Ya'a_city_454_Pm</strain>
        <tissue evidence="11">Whole body</tissue>
    </source>
</reference>
<dbReference type="PROSITE" id="PS50011">
    <property type="entry name" value="PROTEIN_KINASE_DOM"/>
    <property type="match status" value="1"/>
</dbReference>
<dbReference type="SMART" id="SM00220">
    <property type="entry name" value="S_TKc"/>
    <property type="match status" value="1"/>
</dbReference>
<dbReference type="GO" id="GO:0005524">
    <property type="term" value="F:ATP binding"/>
    <property type="evidence" value="ECO:0007669"/>
    <property type="project" value="UniProtKB-UniRule"/>
</dbReference>
<evidence type="ECO:0000259" key="10">
    <source>
        <dbReference type="PROSITE" id="PS50011"/>
    </source>
</evidence>
<keyword evidence="5 11" id="KW-0418">Kinase</keyword>
<gene>
    <name evidence="11" type="ORF">RR48_13332</name>
</gene>
<dbReference type="Pfam" id="PF00069">
    <property type="entry name" value="Pkinase"/>
    <property type="match status" value="1"/>
</dbReference>
<proteinExistence type="inferred from homology"/>
<feature type="compositionally biased region" description="Basic and acidic residues" evidence="9">
    <location>
        <begin position="92"/>
        <end position="101"/>
    </location>
</feature>
<dbReference type="AlphaFoldDB" id="A0A194QVY7"/>
<dbReference type="FunFam" id="1.10.510.10:FF:000078">
    <property type="entry name" value="Serine/threonine-protein kinase PRP4 homolog"/>
    <property type="match status" value="1"/>
</dbReference>
<evidence type="ECO:0000256" key="4">
    <source>
        <dbReference type="ARBA" id="ARBA00022741"/>
    </source>
</evidence>
<dbReference type="InterPro" id="IPR050494">
    <property type="entry name" value="Ser_Thr_dual-spec_kinase"/>
</dbReference>
<evidence type="ECO:0000256" key="1">
    <source>
        <dbReference type="ARBA" id="ARBA00012513"/>
    </source>
</evidence>
<dbReference type="InterPro" id="IPR008271">
    <property type="entry name" value="Ser/Thr_kinase_AS"/>
</dbReference>